<dbReference type="PATRIC" id="fig|935700.4.peg.926"/>
<feature type="region of interest" description="Disordered" evidence="4">
    <location>
        <begin position="38"/>
        <end position="58"/>
    </location>
</feature>
<dbReference type="Proteomes" id="UP000032232">
    <property type="component" value="Unassembled WGS sequence"/>
</dbReference>
<dbReference type="InterPro" id="IPR006311">
    <property type="entry name" value="TAT_signal"/>
</dbReference>
<keyword evidence="2 7" id="KW-0560">Oxidoreductase</keyword>
<comment type="caution">
    <text evidence="7">The sequence shown here is derived from an EMBL/GenBank/DDBJ whole genome shotgun (WGS) entry which is preliminary data.</text>
</comment>
<gene>
    <name evidence="7" type="primary">msrB_1</name>
    <name evidence="7" type="ORF">jaqu_08810</name>
</gene>
<evidence type="ECO:0000313" key="8">
    <source>
        <dbReference type="Proteomes" id="UP000032232"/>
    </source>
</evidence>
<dbReference type="EC" id="1.8.4.12" evidence="1"/>
<comment type="catalytic activity">
    <reaction evidence="3">
        <text>L-methionyl-[protein] + [thioredoxin]-disulfide + H2O = L-methionyl-(R)-S-oxide-[protein] + [thioredoxin]-dithiol</text>
        <dbReference type="Rhea" id="RHEA:24164"/>
        <dbReference type="Rhea" id="RHEA-COMP:10698"/>
        <dbReference type="Rhea" id="RHEA-COMP:10700"/>
        <dbReference type="Rhea" id="RHEA-COMP:12313"/>
        <dbReference type="Rhea" id="RHEA-COMP:12314"/>
        <dbReference type="ChEBI" id="CHEBI:15377"/>
        <dbReference type="ChEBI" id="CHEBI:16044"/>
        <dbReference type="ChEBI" id="CHEBI:29950"/>
        <dbReference type="ChEBI" id="CHEBI:45764"/>
        <dbReference type="ChEBI" id="CHEBI:50058"/>
        <dbReference type="EC" id="1.8.4.12"/>
    </reaction>
</comment>
<accession>A0A0D1EHJ2</accession>
<dbReference type="STRING" id="935700.jaqu_08810"/>
<keyword evidence="5" id="KW-0472">Membrane</keyword>
<organism evidence="7 8">
    <name type="scientific">Jannaschia aquimarina</name>
    <dbReference type="NCBI Taxonomy" id="935700"/>
    <lineage>
        <taxon>Bacteria</taxon>
        <taxon>Pseudomonadati</taxon>
        <taxon>Pseudomonadota</taxon>
        <taxon>Alphaproteobacteria</taxon>
        <taxon>Rhodobacterales</taxon>
        <taxon>Roseobacteraceae</taxon>
        <taxon>Jannaschia</taxon>
    </lineage>
</organism>
<dbReference type="AlphaFoldDB" id="A0A0D1EHJ2"/>
<evidence type="ECO:0000256" key="2">
    <source>
        <dbReference type="ARBA" id="ARBA00023002"/>
    </source>
</evidence>
<reference evidence="7 8" key="1">
    <citation type="submission" date="2015-02" db="EMBL/GenBank/DDBJ databases">
        <title>Genome Sequence of Jannaschia aquimarina DSM28248, a member of the Roseobacter clade.</title>
        <authorList>
            <person name="Voget S."/>
            <person name="Daniel R."/>
        </authorList>
    </citation>
    <scope>NUCLEOTIDE SEQUENCE [LARGE SCALE GENOMIC DNA]</scope>
    <source>
        <strain evidence="7 8">GSW-M26</strain>
    </source>
</reference>
<dbReference type="GO" id="GO:0006979">
    <property type="term" value="P:response to oxidative stress"/>
    <property type="evidence" value="ECO:0007669"/>
    <property type="project" value="InterPro"/>
</dbReference>
<evidence type="ECO:0000259" key="6">
    <source>
        <dbReference type="PROSITE" id="PS51790"/>
    </source>
</evidence>
<dbReference type="Gene3D" id="2.170.150.20">
    <property type="entry name" value="Peptide methionine sulfoxide reductase"/>
    <property type="match status" value="1"/>
</dbReference>
<keyword evidence="5" id="KW-1133">Transmembrane helix</keyword>
<protein>
    <recommendedName>
        <fullName evidence="1">peptide-methionine (R)-S-oxide reductase</fullName>
        <ecNumber evidence="1">1.8.4.12</ecNumber>
    </recommendedName>
</protein>
<dbReference type="GO" id="GO:0005737">
    <property type="term" value="C:cytoplasm"/>
    <property type="evidence" value="ECO:0007669"/>
    <property type="project" value="TreeGrafter"/>
</dbReference>
<dbReference type="GO" id="GO:0033743">
    <property type="term" value="F:peptide-methionine (R)-S-oxide reductase activity"/>
    <property type="evidence" value="ECO:0007669"/>
    <property type="project" value="UniProtKB-EC"/>
</dbReference>
<dbReference type="PROSITE" id="PS51790">
    <property type="entry name" value="MSRB"/>
    <property type="match status" value="1"/>
</dbReference>
<evidence type="ECO:0000256" key="4">
    <source>
        <dbReference type="SAM" id="MobiDB-lite"/>
    </source>
</evidence>
<evidence type="ECO:0000256" key="3">
    <source>
        <dbReference type="ARBA" id="ARBA00048488"/>
    </source>
</evidence>
<dbReference type="InterPro" id="IPR002579">
    <property type="entry name" value="Met_Sox_Rdtase_MsrB_dom"/>
</dbReference>
<sequence>METRAEPQSDRRNPHQTRRRLLAAAGLTGFGALLTLTGWRTGPPRTAGPSTAAPLADGHRRPRLTQTQLAILRDGATEEPFSSPLAYEERVGHYDCARCGSTVYRAADKYDSGTGWPAFVQPADPEAIRRSPEPKLEDVSQQVTCARCGGHLGRVYDDGPPPTGRRHCINGHALVFIATDA</sequence>
<dbReference type="RefSeq" id="WP_084629372.1">
    <property type="nucleotide sequence ID" value="NZ_FZPF01000007.1"/>
</dbReference>
<keyword evidence="5" id="KW-0812">Transmembrane</keyword>
<dbReference type="InterPro" id="IPR028427">
    <property type="entry name" value="Met_Sox_Rdtase_MsrB"/>
</dbReference>
<dbReference type="SUPFAM" id="SSF51316">
    <property type="entry name" value="Mss4-like"/>
    <property type="match status" value="1"/>
</dbReference>
<name>A0A0D1EHJ2_9RHOB</name>
<dbReference type="GO" id="GO:0030091">
    <property type="term" value="P:protein repair"/>
    <property type="evidence" value="ECO:0007669"/>
    <property type="project" value="InterPro"/>
</dbReference>
<feature type="transmembrane region" description="Helical" evidence="5">
    <location>
        <begin position="21"/>
        <end position="39"/>
    </location>
</feature>
<dbReference type="PANTHER" id="PTHR10173">
    <property type="entry name" value="METHIONINE SULFOXIDE REDUCTASE"/>
    <property type="match status" value="1"/>
</dbReference>
<dbReference type="OrthoDB" id="9785497at2"/>
<evidence type="ECO:0000256" key="1">
    <source>
        <dbReference type="ARBA" id="ARBA00012499"/>
    </source>
</evidence>
<dbReference type="EMBL" id="JYFE01000020">
    <property type="protein sequence ID" value="KIT17154.1"/>
    <property type="molecule type" value="Genomic_DNA"/>
</dbReference>
<dbReference type="PROSITE" id="PS51318">
    <property type="entry name" value="TAT"/>
    <property type="match status" value="1"/>
</dbReference>
<feature type="domain" description="MsrB" evidence="6">
    <location>
        <begin position="57"/>
        <end position="179"/>
    </location>
</feature>
<keyword evidence="8" id="KW-1185">Reference proteome</keyword>
<dbReference type="PANTHER" id="PTHR10173:SF57">
    <property type="entry name" value="PEPTIDE-METHIONINE (R)-S-OXIDE REDUCTASE"/>
    <property type="match status" value="1"/>
</dbReference>
<dbReference type="InterPro" id="IPR011057">
    <property type="entry name" value="Mss4-like_sf"/>
</dbReference>
<evidence type="ECO:0000256" key="5">
    <source>
        <dbReference type="SAM" id="Phobius"/>
    </source>
</evidence>
<proteinExistence type="predicted"/>
<evidence type="ECO:0000313" key="7">
    <source>
        <dbReference type="EMBL" id="KIT17154.1"/>
    </source>
</evidence>
<dbReference type="Pfam" id="PF01641">
    <property type="entry name" value="SelR"/>
    <property type="match status" value="1"/>
</dbReference>